<dbReference type="InterPro" id="IPR029052">
    <property type="entry name" value="Metallo-depent_PP-like"/>
</dbReference>
<evidence type="ECO:0000256" key="6">
    <source>
        <dbReference type="ARBA" id="ARBA00032248"/>
    </source>
</evidence>
<dbReference type="InterPro" id="IPR004843">
    <property type="entry name" value="Calcineurin-like_PHP"/>
</dbReference>
<comment type="function">
    <text evidence="1">Hydrolyzes diadenosine 5',5'''-P1,P4-tetraphosphate to yield ADP.</text>
</comment>
<keyword evidence="4 10" id="KW-0378">Hydrolase</keyword>
<evidence type="ECO:0000256" key="4">
    <source>
        <dbReference type="ARBA" id="ARBA00022801"/>
    </source>
</evidence>
<evidence type="ECO:0000256" key="2">
    <source>
        <dbReference type="ARBA" id="ARBA00005419"/>
    </source>
</evidence>
<evidence type="ECO:0000259" key="9">
    <source>
        <dbReference type="Pfam" id="PF00149"/>
    </source>
</evidence>
<dbReference type="PIRSF" id="PIRSF000903">
    <property type="entry name" value="B5n-ttraPtase_sm"/>
    <property type="match status" value="1"/>
</dbReference>
<dbReference type="CDD" id="cd07422">
    <property type="entry name" value="MPP_ApaH"/>
    <property type="match status" value="1"/>
</dbReference>
<dbReference type="AlphaFoldDB" id="A0A520MHY4"/>
<dbReference type="GO" id="GO:0008803">
    <property type="term" value="F:bis(5'-nucleosyl)-tetraphosphatase (symmetrical) activity"/>
    <property type="evidence" value="ECO:0007669"/>
    <property type="project" value="UniProtKB-EC"/>
</dbReference>
<dbReference type="Pfam" id="PF00149">
    <property type="entry name" value="Metallophos"/>
    <property type="match status" value="1"/>
</dbReference>
<dbReference type="EMBL" id="SHBP01000003">
    <property type="protein sequence ID" value="RZO20829.1"/>
    <property type="molecule type" value="Genomic_DNA"/>
</dbReference>
<organism evidence="10 11">
    <name type="scientific">SAR92 clade bacterium</name>
    <dbReference type="NCBI Taxonomy" id="2315479"/>
    <lineage>
        <taxon>Bacteria</taxon>
        <taxon>Pseudomonadati</taxon>
        <taxon>Pseudomonadota</taxon>
        <taxon>Gammaproteobacteria</taxon>
        <taxon>Cellvibrionales</taxon>
        <taxon>Porticoccaceae</taxon>
        <taxon>SAR92 clade</taxon>
    </lineage>
</organism>
<comment type="similarity">
    <text evidence="2">Belongs to the Ap4A hydrolase family.</text>
</comment>
<dbReference type="EC" id="3.6.1.41" evidence="3"/>
<evidence type="ECO:0000256" key="3">
    <source>
        <dbReference type="ARBA" id="ARBA00012506"/>
    </source>
</evidence>
<dbReference type="SUPFAM" id="SSF56300">
    <property type="entry name" value="Metallo-dependent phosphatases"/>
    <property type="match status" value="1"/>
</dbReference>
<dbReference type="PANTHER" id="PTHR40942">
    <property type="match status" value="1"/>
</dbReference>
<dbReference type="InterPro" id="IPR004617">
    <property type="entry name" value="ApaH"/>
</dbReference>
<gene>
    <name evidence="10" type="ORF">EVB03_03720</name>
</gene>
<evidence type="ECO:0000256" key="8">
    <source>
        <dbReference type="ARBA" id="ARBA00049417"/>
    </source>
</evidence>
<evidence type="ECO:0000256" key="7">
    <source>
        <dbReference type="ARBA" id="ARBA00033210"/>
    </source>
</evidence>
<accession>A0A520MHY4</accession>
<dbReference type="PANTHER" id="PTHR40942:SF4">
    <property type="entry name" value="CYTOCHROME C5"/>
    <property type="match status" value="1"/>
</dbReference>
<evidence type="ECO:0000256" key="5">
    <source>
        <dbReference type="ARBA" id="ARBA00031248"/>
    </source>
</evidence>
<comment type="catalytic activity">
    <reaction evidence="8">
        <text>P(1),P(4)-bis(5'-adenosyl) tetraphosphate + H2O = 2 ADP + 2 H(+)</text>
        <dbReference type="Rhea" id="RHEA:24252"/>
        <dbReference type="ChEBI" id="CHEBI:15377"/>
        <dbReference type="ChEBI" id="CHEBI:15378"/>
        <dbReference type="ChEBI" id="CHEBI:58141"/>
        <dbReference type="ChEBI" id="CHEBI:456216"/>
        <dbReference type="EC" id="3.6.1.41"/>
    </reaction>
</comment>
<proteinExistence type="inferred from homology"/>
<sequence>MTDYVVGDIQGCFEDLISLLDKIDFDPSKDRLIAAGDIVNRGPKSLETLRYCMALGDAFAMVLGNHDLHLLAIAHGVRDPTPKDTISEILEAPEAEELLDWLQRQPLLLNINEYTIVHAGIPPQWNLMKVQSLAEEVHQALISNRAGDYFHQMYGDYPDKWSEDLEGSSRLRVITNYLTRMRFCTSDGILDLQTKDSLSPPTSYRPWYDHPLRKTASQKIIFGHWAALKGRYCGPNLFPLDTGCVWGGPLRVMNLTNQVYTEYSK</sequence>
<dbReference type="Gene3D" id="3.60.21.10">
    <property type="match status" value="1"/>
</dbReference>
<reference evidence="10 11" key="1">
    <citation type="submission" date="2019-02" db="EMBL/GenBank/DDBJ databases">
        <title>Prokaryotic population dynamics and viral predation in marine succession experiment using metagenomics: the confinement effect.</title>
        <authorList>
            <person name="Haro-Moreno J.M."/>
            <person name="Rodriguez-Valera F."/>
            <person name="Lopez-Perez M."/>
        </authorList>
    </citation>
    <scope>NUCLEOTIDE SEQUENCE [LARGE SCALE GENOMIC DNA]</scope>
    <source>
        <strain evidence="10">MED-G170</strain>
    </source>
</reference>
<evidence type="ECO:0000313" key="10">
    <source>
        <dbReference type="EMBL" id="RZO20829.1"/>
    </source>
</evidence>
<name>A0A520MHY4_9GAMM</name>
<dbReference type="NCBIfam" id="NF001204">
    <property type="entry name" value="PRK00166.1"/>
    <property type="match status" value="1"/>
</dbReference>
<protein>
    <recommendedName>
        <fullName evidence="3">bis(5'-nucleosyl)-tetraphosphatase (symmetrical)</fullName>
        <ecNumber evidence="3">3.6.1.41</ecNumber>
    </recommendedName>
    <alternativeName>
        <fullName evidence="6">Ap4A hydrolase</fullName>
    </alternativeName>
    <alternativeName>
        <fullName evidence="5">Diadenosine 5',5'''-P1,P4-tetraphosphate pyrophosphohydrolase</fullName>
    </alternativeName>
    <alternativeName>
        <fullName evidence="7">Diadenosine tetraphosphatase</fullName>
    </alternativeName>
</protein>
<comment type="caution">
    <text evidence="10">The sequence shown here is derived from an EMBL/GenBank/DDBJ whole genome shotgun (WGS) entry which is preliminary data.</text>
</comment>
<evidence type="ECO:0000313" key="11">
    <source>
        <dbReference type="Proteomes" id="UP000315889"/>
    </source>
</evidence>
<dbReference type="Proteomes" id="UP000315889">
    <property type="component" value="Unassembled WGS sequence"/>
</dbReference>
<dbReference type="NCBIfam" id="TIGR00668">
    <property type="entry name" value="apaH"/>
    <property type="match status" value="1"/>
</dbReference>
<evidence type="ECO:0000256" key="1">
    <source>
        <dbReference type="ARBA" id="ARBA00003413"/>
    </source>
</evidence>
<feature type="domain" description="Calcineurin-like phosphoesterase" evidence="9">
    <location>
        <begin position="4"/>
        <end position="133"/>
    </location>
</feature>